<dbReference type="EMBL" id="AP022599">
    <property type="protein sequence ID" value="BBY78932.1"/>
    <property type="molecule type" value="Genomic_DNA"/>
</dbReference>
<sequence length="155" mass="16830">MTALGPRRASRARARDAYRLRCQHKTWDDIAAACGYGSAAAACKAVTRYIERMPPEETAMARALSAGTYRMVINELHQIAEAAQQQNKHTPALQALQAIADVQERHDKLIGIAPVAPATEVNVNIGAAEALEQMRSQLTRVIDAEVIGEVRELGA</sequence>
<gene>
    <name evidence="1" type="ORF">MPUL_00900</name>
</gene>
<evidence type="ECO:0000313" key="2">
    <source>
        <dbReference type="Proteomes" id="UP000467252"/>
    </source>
</evidence>
<dbReference type="Proteomes" id="UP000467252">
    <property type="component" value="Chromosome"/>
</dbReference>
<dbReference type="RefSeq" id="WP_163896540.1">
    <property type="nucleotide sequence ID" value="NZ_AP022599.1"/>
</dbReference>
<proteinExistence type="predicted"/>
<dbReference type="AlphaFoldDB" id="A0A7I7UC72"/>
<evidence type="ECO:0008006" key="3">
    <source>
        <dbReference type="Google" id="ProtNLM"/>
    </source>
</evidence>
<reference evidence="1 2" key="1">
    <citation type="journal article" date="2019" name="Emerg. Microbes Infect.">
        <title>Comprehensive subspecies identification of 175 nontuberculous mycobacteria species based on 7547 genomic profiles.</title>
        <authorList>
            <person name="Matsumoto Y."/>
            <person name="Kinjo T."/>
            <person name="Motooka D."/>
            <person name="Nabeya D."/>
            <person name="Jung N."/>
            <person name="Uechi K."/>
            <person name="Horii T."/>
            <person name="Iida T."/>
            <person name="Fujita J."/>
            <person name="Nakamura S."/>
        </authorList>
    </citation>
    <scope>NUCLEOTIDE SEQUENCE [LARGE SCALE GENOMIC DNA]</scope>
    <source>
        <strain evidence="1 2">JCM 6370</strain>
    </source>
</reference>
<organism evidence="1 2">
    <name type="scientific">Mycolicibacterium pulveris</name>
    <name type="common">Mycobacterium pulveris</name>
    <dbReference type="NCBI Taxonomy" id="36813"/>
    <lineage>
        <taxon>Bacteria</taxon>
        <taxon>Bacillati</taxon>
        <taxon>Actinomycetota</taxon>
        <taxon>Actinomycetes</taxon>
        <taxon>Mycobacteriales</taxon>
        <taxon>Mycobacteriaceae</taxon>
        <taxon>Mycolicibacterium</taxon>
    </lineage>
</organism>
<name>A0A7I7UC72_MYCPV</name>
<protein>
    <recommendedName>
        <fullName evidence="3">Terminase small subunit</fullName>
    </recommendedName>
</protein>
<evidence type="ECO:0000313" key="1">
    <source>
        <dbReference type="EMBL" id="BBY78932.1"/>
    </source>
</evidence>
<accession>A0A7I7UC72</accession>
<keyword evidence="2" id="KW-1185">Reference proteome</keyword>